<evidence type="ECO:0000313" key="1">
    <source>
        <dbReference type="EMBL" id="AEF40052.1"/>
    </source>
</evidence>
<dbReference type="Gene3D" id="3.40.50.1820">
    <property type="entry name" value="alpha/beta hydrolase"/>
    <property type="match status" value="1"/>
</dbReference>
<dbReference type="InterPro" id="IPR029058">
    <property type="entry name" value="AB_hydrolase_fold"/>
</dbReference>
<dbReference type="eggNOG" id="COG0596">
    <property type="taxonomic scope" value="Bacteria"/>
</dbReference>
<proteinExistence type="predicted"/>
<dbReference type="Proteomes" id="UP000009235">
    <property type="component" value="Chromosome"/>
</dbReference>
<evidence type="ECO:0000313" key="2">
    <source>
        <dbReference type="Proteomes" id="UP000009235"/>
    </source>
</evidence>
<name>F6EIZ1_HOYSD</name>
<accession>F6EIZ1</accession>
<evidence type="ECO:0008006" key="3">
    <source>
        <dbReference type="Google" id="ProtNLM"/>
    </source>
</evidence>
<dbReference type="STRING" id="443218.AS9A_1603"/>
<keyword evidence="2" id="KW-1185">Reference proteome</keyword>
<sequence length="191" mass="19480">MHCMELVSVSVGDTEYEVRCDGDHRSGAVLIIGSAGVAAESYDDLCARLHNSGLRTITLPHSPGIDHRAALAAVDAANAAWVNVAGYGAGATVAWQFAARHFNRVSSLVVLGAAHPAAATASAPAEDPECPPVEVGTTIISTSPAELGQAKASGPFVRGDLRIVSANSEGASGQDAAAIVATEVVLRSNPW</sequence>
<protein>
    <recommendedName>
        <fullName evidence="3">Alpha/beta hydrolase</fullName>
    </recommendedName>
</protein>
<gene>
    <name evidence="1" type="ordered locus">AS9A_1603</name>
</gene>
<dbReference type="SUPFAM" id="SSF53474">
    <property type="entry name" value="alpha/beta-Hydrolases"/>
    <property type="match status" value="1"/>
</dbReference>
<reference evidence="1 2" key="1">
    <citation type="journal article" date="2011" name="J. Bacteriol.">
        <title>Complete genome sequence of Amycolicicoccus subflavus DQS3-9A1T, an actinomycete isolated from crude oil-polluted soil.</title>
        <authorList>
            <person name="Cai M."/>
            <person name="Chen W.M."/>
            <person name="Nie Y."/>
            <person name="Chi C.Q."/>
            <person name="Wang Y.N."/>
            <person name="Tang Y.Q."/>
            <person name="Li G.Y."/>
            <person name="Wu X.L."/>
        </authorList>
    </citation>
    <scope>NUCLEOTIDE SEQUENCE [LARGE SCALE GENOMIC DNA]</scope>
    <source>
        <strain evidence="2">DSM 45089 / DQS3-9A1</strain>
    </source>
</reference>
<dbReference type="KEGG" id="asd:AS9A_1603"/>
<dbReference type="AlphaFoldDB" id="F6EIZ1"/>
<dbReference type="HOGENOM" id="CLU_1446265_0_0_11"/>
<organism evidence="1 2">
    <name type="scientific">Hoyosella subflava (strain DSM 45089 / JCM 17490 / NBRC 109087 / DQS3-9A1)</name>
    <name type="common">Amycolicicoccus subflavus</name>
    <dbReference type="NCBI Taxonomy" id="443218"/>
    <lineage>
        <taxon>Bacteria</taxon>
        <taxon>Bacillati</taxon>
        <taxon>Actinomycetota</taxon>
        <taxon>Actinomycetes</taxon>
        <taxon>Mycobacteriales</taxon>
        <taxon>Hoyosellaceae</taxon>
        <taxon>Hoyosella</taxon>
    </lineage>
</organism>
<dbReference type="EMBL" id="CP002786">
    <property type="protein sequence ID" value="AEF40052.1"/>
    <property type="molecule type" value="Genomic_DNA"/>
</dbReference>